<dbReference type="RefSeq" id="WP_194020492.1">
    <property type="nucleotide sequence ID" value="NZ_JADEVV010000046.1"/>
</dbReference>
<dbReference type="SUPFAM" id="SSF141571">
    <property type="entry name" value="Pentapeptide repeat-like"/>
    <property type="match status" value="1"/>
</dbReference>
<protein>
    <submittedName>
        <fullName evidence="2">Pentapeptide repeat-containing protein</fullName>
    </submittedName>
</protein>
<accession>A0ABR9VUK1</accession>
<dbReference type="InterPro" id="IPR001646">
    <property type="entry name" value="5peptide_repeat"/>
</dbReference>
<dbReference type="PANTHER" id="PTHR47200:SF2">
    <property type="entry name" value="THYLAKOID LUMENAL 15 KDA PROTEIN 1, CHLOROPLASTIC"/>
    <property type="match status" value="1"/>
</dbReference>
<feature type="signal peptide" evidence="1">
    <location>
        <begin position="1"/>
        <end position="26"/>
    </location>
</feature>
<feature type="chain" id="PRO_5045479856" evidence="1">
    <location>
        <begin position="27"/>
        <end position="169"/>
    </location>
</feature>
<keyword evidence="1" id="KW-0732">Signal</keyword>
<dbReference type="Pfam" id="PF00805">
    <property type="entry name" value="Pentapeptide"/>
    <property type="match status" value="2"/>
</dbReference>
<dbReference type="InterPro" id="IPR044213">
    <property type="entry name" value="At2g44920-like"/>
</dbReference>
<evidence type="ECO:0000256" key="1">
    <source>
        <dbReference type="SAM" id="SignalP"/>
    </source>
</evidence>
<gene>
    <name evidence="2" type="ORF">IQ217_14500</name>
</gene>
<proteinExistence type="predicted"/>
<dbReference type="PANTHER" id="PTHR47200">
    <property type="entry name" value="THYLAKOID LUMENAL 15 KDA PROTEIN 1, CHLOROPLASTIC"/>
    <property type="match status" value="1"/>
</dbReference>
<dbReference type="PROSITE" id="PS51257">
    <property type="entry name" value="PROKAR_LIPOPROTEIN"/>
    <property type="match status" value="1"/>
</dbReference>
<reference evidence="2 3" key="1">
    <citation type="submission" date="2020-10" db="EMBL/GenBank/DDBJ databases">
        <authorList>
            <person name="Castelo-Branco R."/>
            <person name="Eusebio N."/>
            <person name="Adriana R."/>
            <person name="Vieira A."/>
            <person name="Brugerolle De Fraissinette N."/>
            <person name="Rezende De Castro R."/>
            <person name="Schneider M.P."/>
            <person name="Vasconcelos V."/>
            <person name="Leao P.N."/>
        </authorList>
    </citation>
    <scope>NUCLEOTIDE SEQUENCE [LARGE SCALE GENOMIC DNA]</scope>
    <source>
        <strain evidence="2 3">LEGE 00031</strain>
    </source>
</reference>
<keyword evidence="3" id="KW-1185">Reference proteome</keyword>
<comment type="caution">
    <text evidence="2">The sequence shown here is derived from an EMBL/GenBank/DDBJ whole genome shotgun (WGS) entry which is preliminary data.</text>
</comment>
<organism evidence="2 3">
    <name type="scientific">Synechocystis salina LEGE 00031</name>
    <dbReference type="NCBI Taxonomy" id="1828736"/>
    <lineage>
        <taxon>Bacteria</taxon>
        <taxon>Bacillati</taxon>
        <taxon>Cyanobacteriota</taxon>
        <taxon>Cyanophyceae</taxon>
        <taxon>Synechococcales</taxon>
        <taxon>Merismopediaceae</taxon>
        <taxon>Synechocystis</taxon>
    </lineage>
</organism>
<evidence type="ECO:0000313" key="2">
    <source>
        <dbReference type="EMBL" id="MBE9255027.1"/>
    </source>
</evidence>
<sequence length="169" mass="17751">MLKVFRQSFLVVLTVACLIWSAPAIAASSSSVTGGASAFENIVLAETDFRDQDLLTAQFTNVDLTSSIFEAMDLRGSVFNGANLTDANLKGADLTNGLAYLTSFNGANLENAILAEAIMLRTSFKNAKIQGADFTLAVLDSEQVAALCEVADGVNPKTGNSTRESLGCS</sequence>
<dbReference type="Gene3D" id="2.160.20.80">
    <property type="entry name" value="E3 ubiquitin-protein ligase SopA"/>
    <property type="match status" value="1"/>
</dbReference>
<evidence type="ECO:0000313" key="3">
    <source>
        <dbReference type="Proteomes" id="UP000658720"/>
    </source>
</evidence>
<dbReference type="EMBL" id="JADEVV010000046">
    <property type="protein sequence ID" value="MBE9255027.1"/>
    <property type="molecule type" value="Genomic_DNA"/>
</dbReference>
<dbReference type="Proteomes" id="UP000658720">
    <property type="component" value="Unassembled WGS sequence"/>
</dbReference>
<name>A0ABR9VUK1_9SYNC</name>